<keyword evidence="4" id="KW-1185">Reference proteome</keyword>
<evidence type="ECO:0008006" key="5">
    <source>
        <dbReference type="Google" id="ProtNLM"/>
    </source>
</evidence>
<proteinExistence type="predicted"/>
<keyword evidence="2" id="KW-1133">Transmembrane helix</keyword>
<dbReference type="InParanoid" id="A0A4S2MIV5"/>
<evidence type="ECO:0000313" key="4">
    <source>
        <dbReference type="Proteomes" id="UP000298138"/>
    </source>
</evidence>
<feature type="region of interest" description="Disordered" evidence="1">
    <location>
        <begin position="1"/>
        <end position="42"/>
    </location>
</feature>
<dbReference type="Proteomes" id="UP000298138">
    <property type="component" value="Unassembled WGS sequence"/>
</dbReference>
<accession>A0A4S2MIV5</accession>
<reference evidence="3 4" key="1">
    <citation type="submission" date="2019-04" db="EMBL/GenBank/DDBJ databases">
        <title>Comparative genomics and transcriptomics to analyze fruiting body development in filamentous ascomycetes.</title>
        <authorList>
            <consortium name="DOE Joint Genome Institute"/>
            <person name="Lutkenhaus R."/>
            <person name="Traeger S."/>
            <person name="Breuer J."/>
            <person name="Kuo A."/>
            <person name="Lipzen A."/>
            <person name="Pangilinan J."/>
            <person name="Dilworth D."/>
            <person name="Sandor L."/>
            <person name="Poggeler S."/>
            <person name="Barry K."/>
            <person name="Grigoriev I.V."/>
            <person name="Nowrousian M."/>
        </authorList>
    </citation>
    <scope>NUCLEOTIDE SEQUENCE [LARGE SCALE GENOMIC DNA]</scope>
    <source>
        <strain evidence="3 4">CBS 389.68</strain>
    </source>
</reference>
<feature type="transmembrane region" description="Helical" evidence="2">
    <location>
        <begin position="44"/>
        <end position="63"/>
    </location>
</feature>
<feature type="transmembrane region" description="Helical" evidence="2">
    <location>
        <begin position="102"/>
        <end position="124"/>
    </location>
</feature>
<keyword evidence="2" id="KW-0472">Membrane</keyword>
<evidence type="ECO:0000256" key="1">
    <source>
        <dbReference type="SAM" id="MobiDB-lite"/>
    </source>
</evidence>
<organism evidence="3 4">
    <name type="scientific">Ascodesmis nigricans</name>
    <dbReference type="NCBI Taxonomy" id="341454"/>
    <lineage>
        <taxon>Eukaryota</taxon>
        <taxon>Fungi</taxon>
        <taxon>Dikarya</taxon>
        <taxon>Ascomycota</taxon>
        <taxon>Pezizomycotina</taxon>
        <taxon>Pezizomycetes</taxon>
        <taxon>Pezizales</taxon>
        <taxon>Ascodesmidaceae</taxon>
        <taxon>Ascodesmis</taxon>
    </lineage>
</organism>
<evidence type="ECO:0000313" key="3">
    <source>
        <dbReference type="EMBL" id="TGZ76850.1"/>
    </source>
</evidence>
<evidence type="ECO:0000256" key="2">
    <source>
        <dbReference type="SAM" id="Phobius"/>
    </source>
</evidence>
<protein>
    <recommendedName>
        <fullName evidence="5">Transmembrane protein</fullName>
    </recommendedName>
</protein>
<sequence>MRQDRPQPFFKDLPSPRSGRSRFYGTGTELRRKSRGSRAPRQRFTSYPGAVMLVLLVLFSGAVTSSHASTRPALSPEAALSADKELEESRKKNNGGLLSGELIGIIFASVFGSVLLLFFTIWGWHKVKQRHGEKVEREYAEEMRAAVETARRSRLVTSEESGAFAELGRLDGKGGCMDDVLGDKNNAVGGADRYGLAAGGRKSFEEG</sequence>
<keyword evidence="2" id="KW-0812">Transmembrane</keyword>
<dbReference type="AlphaFoldDB" id="A0A4S2MIV5"/>
<dbReference type="EMBL" id="ML220165">
    <property type="protein sequence ID" value="TGZ76850.1"/>
    <property type="molecule type" value="Genomic_DNA"/>
</dbReference>
<feature type="compositionally biased region" description="Basic residues" evidence="1">
    <location>
        <begin position="32"/>
        <end position="41"/>
    </location>
</feature>
<name>A0A4S2MIV5_9PEZI</name>
<gene>
    <name evidence="3" type="ORF">EX30DRAFT_398996</name>
</gene>